<organism evidence="7 8">
    <name type="scientific">Pantoea rwandensis</name>
    <dbReference type="NCBI Taxonomy" id="1076550"/>
    <lineage>
        <taxon>Bacteria</taxon>
        <taxon>Pseudomonadati</taxon>
        <taxon>Pseudomonadota</taxon>
        <taxon>Gammaproteobacteria</taxon>
        <taxon>Enterobacterales</taxon>
        <taxon>Erwiniaceae</taxon>
        <taxon>Pantoea</taxon>
    </lineage>
</organism>
<dbReference type="SUPFAM" id="SSF54373">
    <property type="entry name" value="FAD-linked reductases, C-terminal domain"/>
    <property type="match status" value="1"/>
</dbReference>
<dbReference type="PANTHER" id="PTHR46056">
    <property type="entry name" value="LONG-CHAIN-ALCOHOL OXIDASE"/>
    <property type="match status" value="1"/>
</dbReference>
<evidence type="ECO:0000259" key="6">
    <source>
        <dbReference type="Pfam" id="PF05199"/>
    </source>
</evidence>
<dbReference type="OrthoDB" id="9787779at2"/>
<dbReference type="AlphaFoldDB" id="A0A1X1CX38"/>
<dbReference type="InterPro" id="IPR000172">
    <property type="entry name" value="GMC_OxRdtase_N"/>
</dbReference>
<proteinExistence type="inferred from homology"/>
<evidence type="ECO:0000256" key="1">
    <source>
        <dbReference type="ARBA" id="ARBA00010790"/>
    </source>
</evidence>
<feature type="domain" description="Glucose-methanol-choline oxidoreductase C-terminal" evidence="6">
    <location>
        <begin position="446"/>
        <end position="569"/>
    </location>
</feature>
<dbReference type="InterPro" id="IPR007867">
    <property type="entry name" value="GMC_OxRtase_C"/>
</dbReference>
<protein>
    <submittedName>
        <fullName evidence="7">GMC family oxidoreductase</fullName>
    </submittedName>
</protein>
<dbReference type="Proteomes" id="UP000193558">
    <property type="component" value="Unassembled WGS sequence"/>
</dbReference>
<evidence type="ECO:0000256" key="3">
    <source>
        <dbReference type="ARBA" id="ARBA00022827"/>
    </source>
</evidence>
<gene>
    <name evidence="7" type="ORF">HA51_12090</name>
</gene>
<comment type="similarity">
    <text evidence="1">Belongs to the GMC oxidoreductase family.</text>
</comment>
<feature type="domain" description="Glucose-methanol-choline oxidoreductase N-terminal" evidence="5">
    <location>
        <begin position="219"/>
        <end position="345"/>
    </location>
</feature>
<dbReference type="GO" id="GO:0050660">
    <property type="term" value="F:flavin adenine dinucleotide binding"/>
    <property type="evidence" value="ECO:0007669"/>
    <property type="project" value="InterPro"/>
</dbReference>
<dbReference type="InterPro" id="IPR036188">
    <property type="entry name" value="FAD/NAD-bd_sf"/>
</dbReference>
<evidence type="ECO:0000313" key="8">
    <source>
        <dbReference type="Proteomes" id="UP000193558"/>
    </source>
</evidence>
<dbReference type="GO" id="GO:0016614">
    <property type="term" value="F:oxidoreductase activity, acting on CH-OH group of donors"/>
    <property type="evidence" value="ECO:0007669"/>
    <property type="project" value="InterPro"/>
</dbReference>
<name>A0A1X1CX38_9GAMM</name>
<dbReference type="EMBL" id="MLFR01000011">
    <property type="protein sequence ID" value="ORM69019.1"/>
    <property type="molecule type" value="Genomic_DNA"/>
</dbReference>
<evidence type="ECO:0000256" key="4">
    <source>
        <dbReference type="ARBA" id="ARBA00023002"/>
    </source>
</evidence>
<evidence type="ECO:0000313" key="7">
    <source>
        <dbReference type="EMBL" id="ORM69019.1"/>
    </source>
</evidence>
<keyword evidence="2" id="KW-0285">Flavoprotein</keyword>
<dbReference type="PANTHER" id="PTHR46056:SF12">
    <property type="entry name" value="LONG-CHAIN-ALCOHOL OXIDASE"/>
    <property type="match status" value="1"/>
</dbReference>
<accession>A0A1X1CX38</accession>
<evidence type="ECO:0000256" key="2">
    <source>
        <dbReference type="ARBA" id="ARBA00022630"/>
    </source>
</evidence>
<comment type="caution">
    <text evidence="7">The sequence shown here is derived from an EMBL/GenBank/DDBJ whole genome shotgun (WGS) entry which is preliminary data.</text>
</comment>
<dbReference type="Gene3D" id="3.50.50.60">
    <property type="entry name" value="FAD/NAD(P)-binding domain"/>
    <property type="match status" value="2"/>
</dbReference>
<sequence length="590" mass="65187">MNEKTNDHVDVIIVGLGWAGSIMGIELAQAGLKVRALERGEDRLNSDYAYPKPADELAFTKRHKIMQSPHDAAFTIRHNAAETALPMRELGAFRLGDGVGGAGLHWTGMITRPTPIDLKLKTFADAHFKRGELDEELRIEDFPVSWEEIEPHMDFFDKVCGSSGETGNLRGEIQQGGDPFEGARSSAFPNRPLEDSLNATMFRKATQEMGYHPYSMPSAAVSVPYTNPYGQQIAPCNYCGFCQFYSCLNYSKASPQTAILDRLKQFKNFDYKTRANVIRVEKHADGKTATGVTYIDENGDEIFQPASIVILSTFGLNNVRLLLNSSIGKPYNPITEEGVIGRNYTHQYGGGFTLFFDDLEFNPFATAGPTGTVISDFGTGNIDTAALGFIGGAKIYSSQPTGTPMAAPVRKDAPAWGSGWKKGLKRSYGHSMGVKLEGSNMATRGNYLDLDPVYKDRFGMPLLRVTYDYVQNDLRMLQFMKEKMEAITKHLNPSEYSHNILKMDSHFASSPNYVNTHNAGGAIMGDNPRTSALNRYLQSWDVHNVFVMGANAFPQNFYANPSAMVAGLAYWSAKAIREQYLNNPGPLVQA</sequence>
<dbReference type="RefSeq" id="WP_084934775.1">
    <property type="nucleotide sequence ID" value="NZ_MLFR01000011.1"/>
</dbReference>
<dbReference type="SUPFAM" id="SSF51905">
    <property type="entry name" value="FAD/NAD(P)-binding domain"/>
    <property type="match status" value="1"/>
</dbReference>
<evidence type="ECO:0000259" key="5">
    <source>
        <dbReference type="Pfam" id="PF00732"/>
    </source>
</evidence>
<dbReference type="Pfam" id="PF05199">
    <property type="entry name" value="GMC_oxred_C"/>
    <property type="match status" value="1"/>
</dbReference>
<dbReference type="Pfam" id="PF00732">
    <property type="entry name" value="GMC_oxred_N"/>
    <property type="match status" value="1"/>
</dbReference>
<reference evidence="7 8" key="1">
    <citation type="journal article" date="2017" name="Antonie Van Leeuwenhoek">
        <title>Phylogenomic resolution of the bacterial genus Pantoea and its relationship with Erwinia and Tatumella.</title>
        <authorList>
            <person name="Palmer M."/>
            <person name="Steenkamp E.T."/>
            <person name="Coetzee M.P."/>
            <person name="Chan W.Y."/>
            <person name="van Zyl E."/>
            <person name="De Maayer P."/>
            <person name="Coutinho T.A."/>
            <person name="Blom J."/>
            <person name="Smits T.H."/>
            <person name="Duffy B."/>
            <person name="Venter S.N."/>
        </authorList>
    </citation>
    <scope>NUCLEOTIDE SEQUENCE [LARGE SCALE GENOMIC DNA]</scope>
    <source>
        <strain evidence="7 8">LMG 26275</strain>
    </source>
</reference>
<keyword evidence="3" id="KW-0274">FAD</keyword>
<keyword evidence="4" id="KW-0560">Oxidoreductase</keyword>